<name>A0A0M0KR77_9BACI</name>
<dbReference type="InterPro" id="IPR036770">
    <property type="entry name" value="Ankyrin_rpt-contain_sf"/>
</dbReference>
<evidence type="ECO:0000313" key="5">
    <source>
        <dbReference type="Proteomes" id="UP000037558"/>
    </source>
</evidence>
<dbReference type="RefSeq" id="WP_053403085.1">
    <property type="nucleotide sequence ID" value="NZ_JAUKEN010000005.1"/>
</dbReference>
<sequence length="301" mass="34472">MNIREEMKCEHIQSIINFLQENLQDAVSYDSRKDPLCIALEYGCQPILKDLFSKNYHLLCRREKQIVFLHDAARYRHFDYLIKLLEDIPYKDSELSDVLYDTVSQSDLYIVKALLDAGADFSKSNFYPLTASIEAGNSDVSLFLIHELNDVYFWDELGSSLLHHVSSIAHDEKLLRYLLYRGLDVNGQNNYGKTPLMLSLLSVELDPENLFFEFGIMLLQSGASPNIQDQHGYTVLMFACMFNQHLSYGNAYLVDYMKMLIEKGADISLQNSQGKSALDIARDYQFEEAIELLEGQTLGAL</sequence>
<evidence type="ECO:0000256" key="3">
    <source>
        <dbReference type="PROSITE-ProRule" id="PRU00023"/>
    </source>
</evidence>
<accession>A0A0M0KR77</accession>
<organism evidence="4 5">
    <name type="scientific">Priestia koreensis</name>
    <dbReference type="NCBI Taxonomy" id="284581"/>
    <lineage>
        <taxon>Bacteria</taxon>
        <taxon>Bacillati</taxon>
        <taxon>Bacillota</taxon>
        <taxon>Bacilli</taxon>
        <taxon>Bacillales</taxon>
        <taxon>Bacillaceae</taxon>
        <taxon>Priestia</taxon>
    </lineage>
</organism>
<dbReference type="AlphaFoldDB" id="A0A0M0KR77"/>
<dbReference type="PANTHER" id="PTHR24123">
    <property type="entry name" value="ANKYRIN REPEAT-CONTAINING"/>
    <property type="match status" value="1"/>
</dbReference>
<protein>
    <submittedName>
        <fullName evidence="4">Uncharacterized protein</fullName>
    </submittedName>
</protein>
<reference evidence="5" key="1">
    <citation type="submission" date="2015-08" db="EMBL/GenBank/DDBJ databases">
        <title>Fjat-14210 dsm16467.</title>
        <authorList>
            <person name="Liu B."/>
            <person name="Wang J."/>
            <person name="Zhu Y."/>
            <person name="Liu G."/>
            <person name="Chen Q."/>
            <person name="Chen Z."/>
            <person name="Lan J."/>
            <person name="Che J."/>
            <person name="Ge C."/>
            <person name="Shi H."/>
            <person name="Pan Z."/>
            <person name="Liu X."/>
        </authorList>
    </citation>
    <scope>NUCLEOTIDE SEQUENCE [LARGE SCALE GENOMIC DNA]</scope>
    <source>
        <strain evidence="5">DSM 16467</strain>
    </source>
</reference>
<dbReference type="PROSITE" id="PS50088">
    <property type="entry name" value="ANK_REPEAT"/>
    <property type="match status" value="2"/>
</dbReference>
<evidence type="ECO:0000256" key="2">
    <source>
        <dbReference type="ARBA" id="ARBA00023043"/>
    </source>
</evidence>
<dbReference type="STRING" id="284581.AMD01_19330"/>
<dbReference type="SUPFAM" id="SSF48403">
    <property type="entry name" value="Ankyrin repeat"/>
    <property type="match status" value="1"/>
</dbReference>
<dbReference type="Pfam" id="PF12796">
    <property type="entry name" value="Ank_2"/>
    <property type="match status" value="1"/>
</dbReference>
<dbReference type="Gene3D" id="1.25.40.20">
    <property type="entry name" value="Ankyrin repeat-containing domain"/>
    <property type="match status" value="2"/>
</dbReference>
<dbReference type="PATRIC" id="fig|284581.3.peg.4249"/>
<evidence type="ECO:0000256" key="1">
    <source>
        <dbReference type="ARBA" id="ARBA00022737"/>
    </source>
</evidence>
<feature type="repeat" description="ANK" evidence="3">
    <location>
        <begin position="231"/>
        <end position="272"/>
    </location>
</feature>
<comment type="caution">
    <text evidence="4">The sequence shown here is derived from an EMBL/GenBank/DDBJ whole genome shotgun (WGS) entry which is preliminary data.</text>
</comment>
<proteinExistence type="predicted"/>
<feature type="repeat" description="ANK" evidence="3">
    <location>
        <begin position="157"/>
        <end position="190"/>
    </location>
</feature>
<dbReference type="EMBL" id="LILC01000030">
    <property type="protein sequence ID" value="KOO41102.1"/>
    <property type="molecule type" value="Genomic_DNA"/>
</dbReference>
<dbReference type="PANTHER" id="PTHR24123:SF33">
    <property type="entry name" value="PROTEIN HOS4"/>
    <property type="match status" value="1"/>
</dbReference>
<dbReference type="SMART" id="SM00248">
    <property type="entry name" value="ANK"/>
    <property type="match status" value="5"/>
</dbReference>
<keyword evidence="5" id="KW-1185">Reference proteome</keyword>
<keyword evidence="1" id="KW-0677">Repeat</keyword>
<evidence type="ECO:0000313" key="4">
    <source>
        <dbReference type="EMBL" id="KOO41102.1"/>
    </source>
</evidence>
<dbReference type="InterPro" id="IPR051165">
    <property type="entry name" value="Multifunctional_ANK_Repeat"/>
</dbReference>
<gene>
    <name evidence="4" type="ORF">AMD01_19330</name>
</gene>
<dbReference type="Proteomes" id="UP000037558">
    <property type="component" value="Unassembled WGS sequence"/>
</dbReference>
<dbReference type="InterPro" id="IPR002110">
    <property type="entry name" value="Ankyrin_rpt"/>
</dbReference>
<keyword evidence="2 3" id="KW-0040">ANK repeat</keyword>